<evidence type="ECO:0000313" key="2">
    <source>
        <dbReference type="EMBL" id="EGV01402.1"/>
    </source>
</evidence>
<dbReference type="Gene3D" id="3.40.50.12780">
    <property type="entry name" value="N-terminal domain of ligase-like"/>
    <property type="match status" value="1"/>
</dbReference>
<accession>F9Q3I4</accession>
<organism evidence="2 3">
    <name type="scientific">Streptococcus oralis SK313</name>
    <dbReference type="NCBI Taxonomy" id="1035190"/>
    <lineage>
        <taxon>Bacteria</taxon>
        <taxon>Bacillati</taxon>
        <taxon>Bacillota</taxon>
        <taxon>Bacilli</taxon>
        <taxon>Lactobacillales</taxon>
        <taxon>Streptococcaceae</taxon>
        <taxon>Streptococcus</taxon>
    </lineage>
</organism>
<dbReference type="NCBIfam" id="TIGR02304">
    <property type="entry name" value="aden_form_hyp"/>
    <property type="match status" value="1"/>
</dbReference>
<dbReference type="CDD" id="cd07730">
    <property type="entry name" value="metallo-hydrolase-like_MBL-fold"/>
    <property type="match status" value="1"/>
</dbReference>
<proteinExistence type="predicted"/>
<dbReference type="PATRIC" id="fig|1035190.4.peg.1148"/>
<dbReference type="Gene3D" id="3.60.15.10">
    <property type="entry name" value="Ribonuclease Z/Hydroxyacylglutathione hydrolase-like"/>
    <property type="match status" value="1"/>
</dbReference>
<dbReference type="EMBL" id="AFUU01000003">
    <property type="protein sequence ID" value="EGV01402.1"/>
    <property type="molecule type" value="Genomic_DNA"/>
</dbReference>
<evidence type="ECO:0000313" key="3">
    <source>
        <dbReference type="Proteomes" id="UP000005621"/>
    </source>
</evidence>
<dbReference type="InterPro" id="IPR012685">
    <property type="entry name" value="CHP02304_F390_synth-rel"/>
</dbReference>
<sequence>MSKIIESIDYFPAGYCTSYTGLLFKGVKNKKMTFPAGVFLIKHRDKGYLLYDTGYHYDIKTKLRYGFYRLGTPVQMTEKDQISYLLEAKGIKPEEINYVLLSHLHPDHLGGASFFPHATFILTKEVYEVYQKPKLKDLIFKEFLPTSFEKNLTIIRADQQDSTFPYRPICDLFGDGSILVASVDGHARGQACLYLPDFNLLIAADLCWGIDLLPYTKQMHLIPSLVQDNKVDYIKGTEFLEEVLKDSIEVLVSHDPVERIESILYEKITFLKTFIQTRWLHNFKSREAVESYQKKQLANYMDFLKRESPYFKNGVPSDFDHMDKAFMMEHFNELNTQGVDREEALSLAIESEKTRDFSELKGEVAVGLSSGTSGHRGLFITTEKERSMWAGAILAKMLPKGQLFGHRIAFFLRADNELYQTINTALIRLEYFDIFKHTDEHIERLNSYQPTIVVAPASMLIELSKRLKDGELAIHPQKIVSVAEILEDSDRERIAEAFSLSIIDQVYQATEGFLACTCSAGNLHLNEDIIFVEKQYLDDRRFYPVITDFKRSSQPVYRYQLNDILVENPEPCPCGSYYTRIDKVEGRSDDIFYFEGQNGGQVTIYPDFIRRCILFVENVGDYQVKQHSEKLVEVCLSRRDEDVETAILAQFQLLAQQKEFIVPQIQFSDYHWDTSRKLKRIQRL</sequence>
<dbReference type="InterPro" id="IPR036866">
    <property type="entry name" value="RibonucZ/Hydroxyglut_hydro"/>
</dbReference>
<reference evidence="2 3" key="1">
    <citation type="submission" date="2011-07" db="EMBL/GenBank/DDBJ databases">
        <authorList>
            <person name="Harkins D.M."/>
            <person name="Madupu R."/>
            <person name="Durkin A.S."/>
            <person name="Torralba M."/>
            <person name="Methe B."/>
            <person name="Sutton G.G."/>
            <person name="Nelson K.E."/>
        </authorList>
    </citation>
    <scope>NUCLEOTIDE SEQUENCE [LARGE SCALE GENOMIC DNA]</scope>
    <source>
        <strain evidence="2 3">SK313</strain>
    </source>
</reference>
<evidence type="ECO:0000259" key="1">
    <source>
        <dbReference type="SMART" id="SM00849"/>
    </source>
</evidence>
<dbReference type="InterPro" id="IPR042099">
    <property type="entry name" value="ANL_N_sf"/>
</dbReference>
<comment type="caution">
    <text evidence="2">The sequence shown here is derived from an EMBL/GenBank/DDBJ whole genome shotgun (WGS) entry which is preliminary data.</text>
</comment>
<protein>
    <submittedName>
        <fullName evidence="2">Putative adenylate-forming enzyme</fullName>
    </submittedName>
</protein>
<dbReference type="Pfam" id="PF00753">
    <property type="entry name" value="Lactamase_B"/>
    <property type="match status" value="1"/>
</dbReference>
<dbReference type="Proteomes" id="UP000005621">
    <property type="component" value="Unassembled WGS sequence"/>
</dbReference>
<dbReference type="AlphaFoldDB" id="F9Q3I4"/>
<dbReference type="PANTHER" id="PTHR36932:SF1">
    <property type="entry name" value="CAPSULAR POLYSACCHARIDE BIOSYNTHESIS PROTEIN"/>
    <property type="match status" value="1"/>
</dbReference>
<dbReference type="SUPFAM" id="SSF56281">
    <property type="entry name" value="Metallo-hydrolase/oxidoreductase"/>
    <property type="match status" value="1"/>
</dbReference>
<name>F9Q3I4_STROR</name>
<dbReference type="InterPro" id="IPR001279">
    <property type="entry name" value="Metallo-B-lactamas"/>
</dbReference>
<dbReference type="SMART" id="SM00849">
    <property type="entry name" value="Lactamase_B"/>
    <property type="match status" value="1"/>
</dbReference>
<dbReference type="InterPro" id="IPR053158">
    <property type="entry name" value="CapK_Type1_Caps_Biosynth"/>
</dbReference>
<feature type="domain" description="Metallo-beta-lactamase" evidence="1">
    <location>
        <begin position="35"/>
        <end position="254"/>
    </location>
</feature>
<gene>
    <name evidence="2" type="ORF">HMPREF9950_1622</name>
</gene>
<dbReference type="PANTHER" id="PTHR36932">
    <property type="entry name" value="CAPSULAR POLYSACCHARIDE BIOSYNTHESIS PROTEIN"/>
    <property type="match status" value="1"/>
</dbReference>